<dbReference type="OrthoDB" id="546893at2759"/>
<comment type="caution">
    <text evidence="7">The sequence shown here is derived from an EMBL/GenBank/DDBJ whole genome shotgun (WGS) entry which is preliminary data.</text>
</comment>
<dbReference type="PROSITE" id="PS50026">
    <property type="entry name" value="EGF_3"/>
    <property type="match status" value="1"/>
</dbReference>
<keyword evidence="8" id="KW-1185">Reference proteome</keyword>
<dbReference type="PANTHER" id="PTHR23121">
    <property type="entry name" value="SODIUM-DEPENDENT GLUCOSE TRANSPORTER 1"/>
    <property type="match status" value="1"/>
</dbReference>
<keyword evidence="3 5" id="KW-0472">Membrane</keyword>
<dbReference type="Gene3D" id="2.10.25.10">
    <property type="entry name" value="Laminin"/>
    <property type="match status" value="1"/>
</dbReference>
<feature type="non-terminal residue" evidence="7">
    <location>
        <position position="1"/>
    </location>
</feature>
<evidence type="ECO:0000313" key="8">
    <source>
        <dbReference type="Proteomes" id="UP000230750"/>
    </source>
</evidence>
<keyword evidence="4" id="KW-0245">EGF-like domain</keyword>
<feature type="transmembrane region" description="Helical" evidence="5">
    <location>
        <begin position="153"/>
        <end position="176"/>
    </location>
</feature>
<dbReference type="EMBL" id="MRZV01001445">
    <property type="protein sequence ID" value="PIK37808.1"/>
    <property type="molecule type" value="Genomic_DNA"/>
</dbReference>
<dbReference type="PROSITE" id="PS01186">
    <property type="entry name" value="EGF_2"/>
    <property type="match status" value="1"/>
</dbReference>
<protein>
    <submittedName>
        <fullName evidence="7">Putative sodium-dependent glucose transporter 1-like</fullName>
    </submittedName>
</protein>
<evidence type="ECO:0000256" key="1">
    <source>
        <dbReference type="ARBA" id="ARBA00022692"/>
    </source>
</evidence>
<keyword evidence="4" id="KW-1015">Disulfide bond</keyword>
<evidence type="ECO:0000259" key="6">
    <source>
        <dbReference type="PROSITE" id="PS50026"/>
    </source>
</evidence>
<feature type="transmembrane region" description="Helical" evidence="5">
    <location>
        <begin position="47"/>
        <end position="68"/>
    </location>
</feature>
<accession>A0A2G8JQ25</accession>
<dbReference type="CDD" id="cd00054">
    <property type="entry name" value="EGF_CA"/>
    <property type="match status" value="1"/>
</dbReference>
<feature type="domain" description="EGF-like" evidence="6">
    <location>
        <begin position="1"/>
        <end position="33"/>
    </location>
</feature>
<evidence type="ECO:0000256" key="4">
    <source>
        <dbReference type="PROSITE-ProRule" id="PRU00076"/>
    </source>
</evidence>
<dbReference type="SUPFAM" id="SSF57196">
    <property type="entry name" value="EGF/Laminin"/>
    <property type="match status" value="1"/>
</dbReference>
<sequence length="224" mass="24122">CLWEIYCANGGTCANKAASTCKCTTGFKGATCEDRTKKEPAPTGFRVVYILISLYLGAVSLLFCYFMYISPITAGTKPETGKSKERSDFEIKILFLLFLFYLIYVGAEVSFGGYISEFYAATFQACHGSLAAAWFWGTFAFGRGRRIFIATLATPWTMLVSDLVGGVVSTAILVFFPSSKAAFWLGTGLLGLSMASLFPAGIAWLESYVDVSGKVASVLVTGGC</sequence>
<evidence type="ECO:0000256" key="5">
    <source>
        <dbReference type="SAM" id="Phobius"/>
    </source>
</evidence>
<dbReference type="AlphaFoldDB" id="A0A2G8JQ25"/>
<dbReference type="PANTHER" id="PTHR23121:SF9">
    <property type="entry name" value="SODIUM-DEPENDENT GLUCOSE TRANSPORTER 1"/>
    <property type="match status" value="1"/>
</dbReference>
<keyword evidence="7" id="KW-0762">Sugar transport</keyword>
<proteinExistence type="predicted"/>
<reference evidence="7 8" key="1">
    <citation type="journal article" date="2017" name="PLoS Biol.">
        <title>The sea cucumber genome provides insights into morphological evolution and visceral regeneration.</title>
        <authorList>
            <person name="Zhang X."/>
            <person name="Sun L."/>
            <person name="Yuan J."/>
            <person name="Sun Y."/>
            <person name="Gao Y."/>
            <person name="Zhang L."/>
            <person name="Li S."/>
            <person name="Dai H."/>
            <person name="Hamel J.F."/>
            <person name="Liu C."/>
            <person name="Yu Y."/>
            <person name="Liu S."/>
            <person name="Lin W."/>
            <person name="Guo K."/>
            <person name="Jin S."/>
            <person name="Xu P."/>
            <person name="Storey K.B."/>
            <person name="Huan P."/>
            <person name="Zhang T."/>
            <person name="Zhou Y."/>
            <person name="Zhang J."/>
            <person name="Lin C."/>
            <person name="Li X."/>
            <person name="Xing L."/>
            <person name="Huo D."/>
            <person name="Sun M."/>
            <person name="Wang L."/>
            <person name="Mercier A."/>
            <person name="Li F."/>
            <person name="Yang H."/>
            <person name="Xiang J."/>
        </authorList>
    </citation>
    <scope>NUCLEOTIDE SEQUENCE [LARGE SCALE GENOMIC DNA]</scope>
    <source>
        <strain evidence="7">Shaxun</strain>
        <tissue evidence="7">Muscle</tissue>
    </source>
</reference>
<dbReference type="InterPro" id="IPR000742">
    <property type="entry name" value="EGF"/>
</dbReference>
<comment type="caution">
    <text evidence="4">Lacks conserved residue(s) required for the propagation of feature annotation.</text>
</comment>
<feature type="transmembrane region" description="Helical" evidence="5">
    <location>
        <begin position="119"/>
        <end position="141"/>
    </location>
</feature>
<evidence type="ECO:0000256" key="3">
    <source>
        <dbReference type="ARBA" id="ARBA00023136"/>
    </source>
</evidence>
<dbReference type="Gene3D" id="1.20.1250.20">
    <property type="entry name" value="MFS general substrate transporter like domains"/>
    <property type="match status" value="1"/>
</dbReference>
<organism evidence="7 8">
    <name type="scientific">Stichopus japonicus</name>
    <name type="common">Sea cucumber</name>
    <dbReference type="NCBI Taxonomy" id="307972"/>
    <lineage>
        <taxon>Eukaryota</taxon>
        <taxon>Metazoa</taxon>
        <taxon>Echinodermata</taxon>
        <taxon>Eleutherozoa</taxon>
        <taxon>Echinozoa</taxon>
        <taxon>Holothuroidea</taxon>
        <taxon>Aspidochirotacea</taxon>
        <taxon>Aspidochirotida</taxon>
        <taxon>Stichopodidae</taxon>
        <taxon>Apostichopus</taxon>
    </lineage>
</organism>
<feature type="transmembrane region" description="Helical" evidence="5">
    <location>
        <begin position="89"/>
        <end position="107"/>
    </location>
</feature>
<dbReference type="SUPFAM" id="SSF103473">
    <property type="entry name" value="MFS general substrate transporter"/>
    <property type="match status" value="1"/>
</dbReference>
<keyword evidence="7" id="KW-0813">Transport</keyword>
<feature type="transmembrane region" description="Helical" evidence="5">
    <location>
        <begin position="182"/>
        <end position="205"/>
    </location>
</feature>
<dbReference type="Proteomes" id="UP000230750">
    <property type="component" value="Unassembled WGS sequence"/>
</dbReference>
<dbReference type="PROSITE" id="PS00022">
    <property type="entry name" value="EGF_1"/>
    <property type="match status" value="1"/>
</dbReference>
<evidence type="ECO:0000256" key="2">
    <source>
        <dbReference type="ARBA" id="ARBA00022989"/>
    </source>
</evidence>
<gene>
    <name evidence="7" type="ORF">BSL78_25341</name>
</gene>
<evidence type="ECO:0000313" key="7">
    <source>
        <dbReference type="EMBL" id="PIK37808.1"/>
    </source>
</evidence>
<name>A0A2G8JQ25_STIJA</name>
<keyword evidence="1 5" id="KW-0812">Transmembrane</keyword>
<feature type="disulfide bond" evidence="4">
    <location>
        <begin position="23"/>
        <end position="32"/>
    </location>
</feature>
<dbReference type="InterPro" id="IPR036259">
    <property type="entry name" value="MFS_trans_sf"/>
</dbReference>
<keyword evidence="2 5" id="KW-1133">Transmembrane helix</keyword>